<gene>
    <name evidence="2" type="ORF">PUW80_01470</name>
</gene>
<keyword evidence="3" id="KW-1185">Reference proteome</keyword>
<evidence type="ECO:0008006" key="4">
    <source>
        <dbReference type="Google" id="ProtNLM"/>
    </source>
</evidence>
<keyword evidence="1" id="KW-0472">Membrane</keyword>
<feature type="transmembrane region" description="Helical" evidence="1">
    <location>
        <begin position="106"/>
        <end position="131"/>
    </location>
</feature>
<dbReference type="Proteomes" id="UP001218170">
    <property type="component" value="Unassembled WGS sequence"/>
</dbReference>
<keyword evidence="1" id="KW-1133">Transmembrane helix</keyword>
<proteinExistence type="predicted"/>
<keyword evidence="1" id="KW-0812">Transmembrane</keyword>
<evidence type="ECO:0000313" key="2">
    <source>
        <dbReference type="EMBL" id="MDD7961014.1"/>
    </source>
</evidence>
<sequence length="169" mass="17442">MTAPSDGPKVRTRRLRRLAVVMIAASLVLILVTIVLVAIAPDLERFASPVRLALSMFIVWAALTWRFADPAFDGRRDGGSTPATTDLGERDDAVRRAADRAARARVIVSSIIVLVGVGVFAVGVFAVGTGISPAGEPAWLGSVLLYAGAIACSAGVAGAAVFGVDRAGD</sequence>
<evidence type="ECO:0000256" key="1">
    <source>
        <dbReference type="SAM" id="Phobius"/>
    </source>
</evidence>
<feature type="transmembrane region" description="Helical" evidence="1">
    <location>
        <begin position="18"/>
        <end position="40"/>
    </location>
</feature>
<protein>
    <recommendedName>
        <fullName evidence="4">Transmembrane protein</fullName>
    </recommendedName>
</protein>
<feature type="transmembrane region" description="Helical" evidence="1">
    <location>
        <begin position="46"/>
        <end position="68"/>
    </location>
</feature>
<dbReference type="RefSeq" id="WP_274263682.1">
    <property type="nucleotide sequence ID" value="NZ_JAQZCI010000001.1"/>
</dbReference>
<evidence type="ECO:0000313" key="3">
    <source>
        <dbReference type="Proteomes" id="UP001218170"/>
    </source>
</evidence>
<dbReference type="EMBL" id="JAQZCI010000001">
    <property type="protein sequence ID" value="MDD7961014.1"/>
    <property type="molecule type" value="Genomic_DNA"/>
</dbReference>
<name>A0ABT5SE24_9MICO</name>
<reference evidence="2 3" key="1">
    <citation type="submission" date="2023-02" db="EMBL/GenBank/DDBJ databases">
        <title>Study of novel species of the Microbacterium genus.</title>
        <authorList>
            <person name="Arroyo-Herrera I."/>
            <person name="Roman-Ponce B."/>
            <person name="Vasquez-Murrieta M.S."/>
        </authorList>
    </citation>
    <scope>NUCLEOTIDE SEQUENCE [LARGE SCALE GENOMIC DNA]</scope>
    <source>
        <strain evidence="2 3">NE1TT3</strain>
    </source>
</reference>
<accession>A0ABT5SE24</accession>
<feature type="transmembrane region" description="Helical" evidence="1">
    <location>
        <begin position="143"/>
        <end position="164"/>
    </location>
</feature>
<organism evidence="2 3">
    <name type="scientific">Microbacterium thalli</name>
    <dbReference type="NCBI Taxonomy" id="3027921"/>
    <lineage>
        <taxon>Bacteria</taxon>
        <taxon>Bacillati</taxon>
        <taxon>Actinomycetota</taxon>
        <taxon>Actinomycetes</taxon>
        <taxon>Micrococcales</taxon>
        <taxon>Microbacteriaceae</taxon>
        <taxon>Microbacterium</taxon>
    </lineage>
</organism>
<comment type="caution">
    <text evidence="2">The sequence shown here is derived from an EMBL/GenBank/DDBJ whole genome shotgun (WGS) entry which is preliminary data.</text>
</comment>